<protein>
    <recommendedName>
        <fullName evidence="5">CUB domain-containing protein</fullName>
    </recommendedName>
</protein>
<evidence type="ECO:0000256" key="1">
    <source>
        <dbReference type="ARBA" id="ARBA00022737"/>
    </source>
</evidence>
<evidence type="ECO:0000256" key="4">
    <source>
        <dbReference type="SAM" id="SignalP"/>
    </source>
</evidence>
<comment type="caution">
    <text evidence="6">The sequence shown here is derived from an EMBL/GenBank/DDBJ whole genome shotgun (WGS) entry which is preliminary data.</text>
</comment>
<feature type="signal peptide" evidence="4">
    <location>
        <begin position="1"/>
        <end position="23"/>
    </location>
</feature>
<dbReference type="InterPro" id="IPR035914">
    <property type="entry name" value="Sperma_CUB_dom_sf"/>
</dbReference>
<dbReference type="FunFam" id="2.60.120.290:FF:000005">
    <property type="entry name" value="Procollagen C-endopeptidase enhancer 1"/>
    <property type="match status" value="1"/>
</dbReference>
<reference evidence="6" key="1">
    <citation type="submission" date="2021-03" db="EMBL/GenBank/DDBJ databases">
        <authorList>
            <person name="Bekaert M."/>
        </authorList>
    </citation>
    <scope>NUCLEOTIDE SEQUENCE</scope>
</reference>
<dbReference type="EMBL" id="CAJPWZ010002349">
    <property type="protein sequence ID" value="CAG2236313.1"/>
    <property type="molecule type" value="Genomic_DNA"/>
</dbReference>
<dbReference type="Gene3D" id="2.60.120.290">
    <property type="entry name" value="Spermadhesin, CUB domain"/>
    <property type="match status" value="1"/>
</dbReference>
<evidence type="ECO:0000313" key="7">
    <source>
        <dbReference type="Proteomes" id="UP000683360"/>
    </source>
</evidence>
<dbReference type="SUPFAM" id="SSF49854">
    <property type="entry name" value="Spermadhesin, CUB domain"/>
    <property type="match status" value="1"/>
</dbReference>
<keyword evidence="4" id="KW-0732">Signal</keyword>
<keyword evidence="7" id="KW-1185">Reference proteome</keyword>
<evidence type="ECO:0000313" key="6">
    <source>
        <dbReference type="EMBL" id="CAG2236314.1"/>
    </source>
</evidence>
<organism evidence="6 7">
    <name type="scientific">Mytilus edulis</name>
    <name type="common">Blue mussel</name>
    <dbReference type="NCBI Taxonomy" id="6550"/>
    <lineage>
        <taxon>Eukaryota</taxon>
        <taxon>Metazoa</taxon>
        <taxon>Spiralia</taxon>
        <taxon>Lophotrochozoa</taxon>
        <taxon>Mollusca</taxon>
        <taxon>Bivalvia</taxon>
        <taxon>Autobranchia</taxon>
        <taxon>Pteriomorphia</taxon>
        <taxon>Mytilida</taxon>
        <taxon>Mytiloidea</taxon>
        <taxon>Mytilidae</taxon>
        <taxon>Mytilinae</taxon>
        <taxon>Mytilus</taxon>
    </lineage>
</organism>
<evidence type="ECO:0000256" key="2">
    <source>
        <dbReference type="ARBA" id="ARBA00023157"/>
    </source>
</evidence>
<sequence length="315" mass="34179">MMKLNAVLLVVFAFLLSCQIVEGCTCKTHCDIDNERKDANGVCCHTKVCCLPCTDTLECTSRNGKCQATCGENEIATDTACCNGLKCCEMPQCTNDKNCNCKTECDGTIEREDINGSCCDNSKCCKPCTDDKDCNCKTECDGTIEREDIDGSCCDNLKCCKPCADDTDCNCETKCDGVIKGEERAGSCCDNLKCCKPCTGVCGGNFTELIGSFSSTNYPCNYPINQDCFYSISVPVGYTITLTFTTFLLEVADFDFVDVYDGESVNDPLLLHQTGGPLDGTTAQSTANKMLVRFISDYGFDWPGFNANYIATITG</sequence>
<dbReference type="PANTHER" id="PTHR24251">
    <property type="entry name" value="OVOCHYMASE-RELATED"/>
    <property type="match status" value="1"/>
</dbReference>
<evidence type="ECO:0000256" key="3">
    <source>
        <dbReference type="PROSITE-ProRule" id="PRU00059"/>
    </source>
</evidence>
<keyword evidence="1" id="KW-0677">Repeat</keyword>
<proteinExistence type="predicted"/>
<dbReference type="CDD" id="cd00041">
    <property type="entry name" value="CUB"/>
    <property type="match status" value="1"/>
</dbReference>
<dbReference type="InterPro" id="IPR000859">
    <property type="entry name" value="CUB_dom"/>
</dbReference>
<gene>
    <name evidence="6" type="ORF">MEDL_48828</name>
</gene>
<keyword evidence="2" id="KW-1015">Disulfide bond</keyword>
<name>A0A8S3U2T4_MYTED</name>
<dbReference type="SMART" id="SM00042">
    <property type="entry name" value="CUB"/>
    <property type="match status" value="1"/>
</dbReference>
<evidence type="ECO:0000259" key="5">
    <source>
        <dbReference type="PROSITE" id="PS01180"/>
    </source>
</evidence>
<dbReference type="PROSITE" id="PS51257">
    <property type="entry name" value="PROKAR_LIPOPROTEIN"/>
    <property type="match status" value="1"/>
</dbReference>
<dbReference type="Pfam" id="PF00431">
    <property type="entry name" value="CUB"/>
    <property type="match status" value="1"/>
</dbReference>
<dbReference type="AlphaFoldDB" id="A0A8S3U2T4"/>
<dbReference type="OrthoDB" id="6163074at2759"/>
<accession>A0A8S3U2T4</accession>
<dbReference type="Proteomes" id="UP000683360">
    <property type="component" value="Unassembled WGS sequence"/>
</dbReference>
<feature type="domain" description="CUB" evidence="5">
    <location>
        <begin position="202"/>
        <end position="312"/>
    </location>
</feature>
<comment type="caution">
    <text evidence="3">Lacks conserved residue(s) required for the propagation of feature annotation.</text>
</comment>
<feature type="chain" id="PRO_5036274078" description="CUB domain-containing protein" evidence="4">
    <location>
        <begin position="24"/>
        <end position="315"/>
    </location>
</feature>
<dbReference type="EMBL" id="CAJPWZ010002349">
    <property type="protein sequence ID" value="CAG2236314.1"/>
    <property type="molecule type" value="Genomic_DNA"/>
</dbReference>
<dbReference type="PROSITE" id="PS01180">
    <property type="entry name" value="CUB"/>
    <property type="match status" value="1"/>
</dbReference>